<keyword evidence="15 27" id="KW-0472">Membrane</keyword>
<comment type="subcellular location">
    <subcellularLocation>
        <location evidence="1">Membrane</location>
        <topology evidence="1">Single-pass type I membrane protein</topology>
    </subcellularLocation>
</comment>
<dbReference type="GO" id="GO:0043235">
    <property type="term" value="C:receptor complex"/>
    <property type="evidence" value="ECO:0000318"/>
    <property type="project" value="GO_Central"/>
</dbReference>
<dbReference type="InterPro" id="IPR036179">
    <property type="entry name" value="Ig-like_dom_sf"/>
</dbReference>
<evidence type="ECO:0000256" key="9">
    <source>
        <dbReference type="ARBA" id="ARBA00022741"/>
    </source>
</evidence>
<keyword evidence="18 25" id="KW-0675">Receptor</keyword>
<evidence type="ECO:0000256" key="8">
    <source>
        <dbReference type="ARBA" id="ARBA00022737"/>
    </source>
</evidence>
<name>B7QAX3_IXOSC</name>
<evidence type="ECO:0000256" key="10">
    <source>
        <dbReference type="ARBA" id="ARBA00022777"/>
    </source>
</evidence>
<evidence type="ECO:0000256" key="7">
    <source>
        <dbReference type="ARBA" id="ARBA00022729"/>
    </source>
</evidence>
<evidence type="ECO:0000256" key="22">
    <source>
        <dbReference type="PIRSR" id="PIRSR000615-2"/>
    </source>
</evidence>
<dbReference type="STRING" id="6945.B7QAX3"/>
<dbReference type="EMBL" id="DS897039">
    <property type="protein sequence ID" value="EEC15995.1"/>
    <property type="molecule type" value="Genomic_DNA"/>
</dbReference>
<feature type="binding site" evidence="22">
    <location>
        <begin position="432"/>
        <end position="439"/>
    </location>
    <ligand>
        <name>ATP</name>
        <dbReference type="ChEBI" id="CHEBI:30616"/>
    </ligand>
</feature>
<feature type="active site" description="Proton acceptor" evidence="21">
    <location>
        <position position="565"/>
    </location>
</feature>
<evidence type="ECO:0000256" key="20">
    <source>
        <dbReference type="ARBA" id="ARBA00051243"/>
    </source>
</evidence>
<evidence type="ECO:0000256" key="14">
    <source>
        <dbReference type="ARBA" id="ARBA00022989"/>
    </source>
</evidence>
<evidence type="ECO:0000256" key="27">
    <source>
        <dbReference type="SAM" id="Phobius"/>
    </source>
</evidence>
<dbReference type="GO" id="GO:0043121">
    <property type="term" value="F:neurotrophin binding"/>
    <property type="evidence" value="ECO:0000318"/>
    <property type="project" value="GO_Central"/>
</dbReference>
<feature type="binding site" evidence="23">
    <location>
        <position position="570"/>
    </location>
    <ligand>
        <name>Mg(2+)</name>
        <dbReference type="ChEBI" id="CHEBI:18420"/>
    </ligand>
</feature>
<dbReference type="FunFam" id="1.10.510.10:FF:000034">
    <property type="entry name" value="Tyrosine-protein kinase receptor"/>
    <property type="match status" value="1"/>
</dbReference>
<feature type="binding site" evidence="23">
    <location>
        <position position="583"/>
    </location>
    <ligand>
        <name>Mg(2+)</name>
        <dbReference type="ChEBI" id="CHEBI:18420"/>
    </ligand>
</feature>
<dbReference type="PROSITE" id="PS00109">
    <property type="entry name" value="PROTEIN_KINASE_TYR"/>
    <property type="match status" value="1"/>
</dbReference>
<keyword evidence="32" id="KW-1185">Reference proteome</keyword>
<evidence type="ECO:0000256" key="19">
    <source>
        <dbReference type="ARBA" id="ARBA00023180"/>
    </source>
</evidence>
<evidence type="ECO:0000256" key="18">
    <source>
        <dbReference type="ARBA" id="ARBA00023170"/>
    </source>
</evidence>
<keyword evidence="5 30" id="KW-0808">Transferase</keyword>
<evidence type="ECO:0000256" key="16">
    <source>
        <dbReference type="ARBA" id="ARBA00023137"/>
    </source>
</evidence>
<dbReference type="InterPro" id="IPR007110">
    <property type="entry name" value="Ig-like_dom"/>
</dbReference>
<dbReference type="VEuPathDB" id="VectorBase:ISCW022590"/>
<feature type="domain" description="Ig-like" evidence="29">
    <location>
        <begin position="86"/>
        <end position="189"/>
    </location>
</feature>
<dbReference type="SUPFAM" id="SSF48726">
    <property type="entry name" value="Immunoglobulin"/>
    <property type="match status" value="2"/>
</dbReference>
<keyword evidence="10 30" id="KW-0418">Kinase</keyword>
<dbReference type="InterPro" id="IPR008266">
    <property type="entry name" value="Tyr_kinase_AS"/>
</dbReference>
<evidence type="ECO:0000256" key="1">
    <source>
        <dbReference type="ARBA" id="ARBA00004479"/>
    </source>
</evidence>
<dbReference type="Pfam" id="PF07714">
    <property type="entry name" value="PK_Tyr_Ser-Thr"/>
    <property type="match status" value="1"/>
</dbReference>
<dbReference type="PANTHER" id="PTHR24416">
    <property type="entry name" value="TYROSINE-PROTEIN KINASE RECEPTOR"/>
    <property type="match status" value="1"/>
</dbReference>
<evidence type="ECO:0000256" key="15">
    <source>
        <dbReference type="ARBA" id="ARBA00023136"/>
    </source>
</evidence>
<evidence type="ECO:0000256" key="3">
    <source>
        <dbReference type="ARBA" id="ARBA00022553"/>
    </source>
</evidence>
<keyword evidence="14 27" id="KW-1133">Transmembrane helix</keyword>
<dbReference type="FunFam" id="3.30.200.20:FF:000033">
    <property type="entry name" value="Tyrosine-protein kinase receptor"/>
    <property type="match status" value="1"/>
</dbReference>
<dbReference type="Gene3D" id="1.10.510.10">
    <property type="entry name" value="Transferase(Phosphotransferase) domain 1"/>
    <property type="match status" value="1"/>
</dbReference>
<dbReference type="EnsemblMetazoa" id="ISCW022590-RA">
    <property type="protein sequence ID" value="ISCW022590-PA"/>
    <property type="gene ID" value="ISCW022590"/>
</dbReference>
<dbReference type="PIRSF" id="PIRSF000615">
    <property type="entry name" value="TyrPK_CSF1-R"/>
    <property type="match status" value="1"/>
</dbReference>
<evidence type="ECO:0000313" key="31">
    <source>
        <dbReference type="EnsemblMetazoa" id="ISCW022590-PA"/>
    </source>
</evidence>
<dbReference type="GO" id="GO:0007399">
    <property type="term" value="P:nervous system development"/>
    <property type="evidence" value="ECO:0007669"/>
    <property type="project" value="UniProtKB-KW"/>
</dbReference>
<dbReference type="InterPro" id="IPR011009">
    <property type="entry name" value="Kinase-like_dom_sf"/>
</dbReference>
<dbReference type="SMART" id="SM00219">
    <property type="entry name" value="TyrKc"/>
    <property type="match status" value="1"/>
</dbReference>
<dbReference type="EMBL" id="ABJB011108408">
    <property type="status" value="NOT_ANNOTATED_CDS"/>
    <property type="molecule type" value="Genomic_DNA"/>
</dbReference>
<dbReference type="PROSITE" id="PS00239">
    <property type="entry name" value="RECEPTOR_TYR_KIN_II"/>
    <property type="match status" value="1"/>
</dbReference>
<evidence type="ECO:0000256" key="12">
    <source>
        <dbReference type="ARBA" id="ARBA00022840"/>
    </source>
</evidence>
<evidence type="ECO:0000256" key="5">
    <source>
        <dbReference type="ARBA" id="ARBA00022679"/>
    </source>
</evidence>
<accession>B7QAX3</accession>
<dbReference type="Gene3D" id="2.60.40.10">
    <property type="entry name" value="Immunoglobulins"/>
    <property type="match status" value="2"/>
</dbReference>
<dbReference type="EC" id="2.7.10.1" evidence="25"/>
<dbReference type="InterPro" id="IPR032675">
    <property type="entry name" value="LRR_dom_sf"/>
</dbReference>
<dbReference type="InterPro" id="IPR013098">
    <property type="entry name" value="Ig_I-set"/>
</dbReference>
<organism>
    <name type="scientific">Ixodes scapularis</name>
    <name type="common">Black-legged tick</name>
    <name type="synonym">Deer tick</name>
    <dbReference type="NCBI Taxonomy" id="6945"/>
    <lineage>
        <taxon>Eukaryota</taxon>
        <taxon>Metazoa</taxon>
        <taxon>Ecdysozoa</taxon>
        <taxon>Arthropoda</taxon>
        <taxon>Chelicerata</taxon>
        <taxon>Arachnida</taxon>
        <taxon>Acari</taxon>
        <taxon>Parasitiformes</taxon>
        <taxon>Ixodida</taxon>
        <taxon>Ixodoidea</taxon>
        <taxon>Ixodidae</taxon>
        <taxon>Ixodinae</taxon>
        <taxon>Ixodes</taxon>
    </lineage>
</organism>
<dbReference type="EMBL" id="ABJB010761153">
    <property type="status" value="NOT_ANNOTATED_CDS"/>
    <property type="molecule type" value="Genomic_DNA"/>
</dbReference>
<evidence type="ECO:0000256" key="25">
    <source>
        <dbReference type="RuleBase" id="RU000312"/>
    </source>
</evidence>
<dbReference type="HOGENOM" id="CLU_000288_74_1_1"/>
<dbReference type="EMBL" id="ABJB011130659">
    <property type="status" value="NOT_ANNOTATED_CDS"/>
    <property type="molecule type" value="Genomic_DNA"/>
</dbReference>
<dbReference type="InterPro" id="IPR020635">
    <property type="entry name" value="Tyr_kinase_cat_dom"/>
</dbReference>
<dbReference type="PROSITE" id="PS50011">
    <property type="entry name" value="PROTEIN_KINASE_DOM"/>
    <property type="match status" value="1"/>
</dbReference>
<keyword evidence="9 22" id="KW-0547">Nucleotide-binding</keyword>
<keyword evidence="8" id="KW-0677">Repeat</keyword>
<dbReference type="PROSITE" id="PS50835">
    <property type="entry name" value="IG_LIKE"/>
    <property type="match status" value="1"/>
</dbReference>
<feature type="binding site" evidence="22 24">
    <location>
        <position position="459"/>
    </location>
    <ligand>
        <name>ATP</name>
        <dbReference type="ChEBI" id="CHEBI:30616"/>
    </ligand>
</feature>
<dbReference type="Proteomes" id="UP000001555">
    <property type="component" value="Unassembled WGS sequence"/>
</dbReference>
<keyword evidence="6 25" id="KW-0812">Transmembrane</keyword>
<dbReference type="GO" id="GO:0030154">
    <property type="term" value="P:cell differentiation"/>
    <property type="evidence" value="ECO:0007669"/>
    <property type="project" value="UniProtKB-KW"/>
</dbReference>
<evidence type="ECO:0000256" key="17">
    <source>
        <dbReference type="ARBA" id="ARBA00023157"/>
    </source>
</evidence>
<keyword evidence="23" id="KW-0460">Magnesium</keyword>
<dbReference type="PANTHER" id="PTHR24416:SF614">
    <property type="entry name" value="PROTEIN KINASE DOMAIN-CONTAINING PROTEIN"/>
    <property type="match status" value="1"/>
</dbReference>
<evidence type="ECO:0000256" key="21">
    <source>
        <dbReference type="PIRSR" id="PIRSR000615-1"/>
    </source>
</evidence>
<evidence type="ECO:0000256" key="24">
    <source>
        <dbReference type="PROSITE-ProRule" id="PRU10141"/>
    </source>
</evidence>
<dbReference type="GO" id="GO:1990090">
    <property type="term" value="P:cellular response to nerve growth factor stimulus"/>
    <property type="evidence" value="ECO:0000318"/>
    <property type="project" value="GO_Central"/>
</dbReference>
<dbReference type="EMBL" id="ABJB010032281">
    <property type="status" value="NOT_ANNOTATED_CDS"/>
    <property type="molecule type" value="Genomic_DNA"/>
</dbReference>
<dbReference type="OrthoDB" id="3256376at2759"/>
<dbReference type="GO" id="GO:0007169">
    <property type="term" value="P:cell surface receptor protein tyrosine kinase signaling pathway"/>
    <property type="evidence" value="ECO:0000318"/>
    <property type="project" value="GO_Central"/>
</dbReference>
<evidence type="ECO:0000256" key="11">
    <source>
        <dbReference type="ARBA" id="ARBA00022782"/>
    </source>
</evidence>
<dbReference type="EMBL" id="ABJB010208037">
    <property type="status" value="NOT_ANNOTATED_CDS"/>
    <property type="molecule type" value="Genomic_DNA"/>
</dbReference>
<feature type="binding site" evidence="22">
    <location>
        <begin position="506"/>
        <end position="512"/>
    </location>
    <ligand>
        <name>ATP</name>
        <dbReference type="ChEBI" id="CHEBI:30616"/>
    </ligand>
</feature>
<feature type="binding site" evidence="22">
    <location>
        <position position="569"/>
    </location>
    <ligand>
        <name>ATP</name>
        <dbReference type="ChEBI" id="CHEBI:30616"/>
    </ligand>
</feature>
<evidence type="ECO:0000313" key="30">
    <source>
        <dbReference type="EMBL" id="EEC15995.1"/>
    </source>
</evidence>
<comment type="catalytic activity">
    <reaction evidence="20 25">
        <text>L-tyrosyl-[protein] + ATP = O-phospho-L-tyrosyl-[protein] + ADP + H(+)</text>
        <dbReference type="Rhea" id="RHEA:10596"/>
        <dbReference type="Rhea" id="RHEA-COMP:10136"/>
        <dbReference type="Rhea" id="RHEA-COMP:20101"/>
        <dbReference type="ChEBI" id="CHEBI:15378"/>
        <dbReference type="ChEBI" id="CHEBI:30616"/>
        <dbReference type="ChEBI" id="CHEBI:46858"/>
        <dbReference type="ChEBI" id="CHEBI:61978"/>
        <dbReference type="ChEBI" id="CHEBI:456216"/>
        <dbReference type="EC" id="2.7.10.1"/>
    </reaction>
</comment>
<dbReference type="InParanoid" id="B7QAX3"/>
<feature type="domain" description="Protein kinase" evidence="28">
    <location>
        <begin position="425"/>
        <end position="696"/>
    </location>
</feature>
<reference evidence="31" key="2">
    <citation type="submission" date="2020-05" db="UniProtKB">
        <authorList>
            <consortium name="EnsemblMetazoa"/>
        </authorList>
    </citation>
    <scope>IDENTIFICATION</scope>
    <source>
        <strain evidence="31">wikel</strain>
    </source>
</reference>
<sequence length="711" mass="81307">MIEGDLRYNEIEAITWTAIEGLGTIELLISDNELVCNCSAKWIQMKILQNSRIFGPLGNKIECQHPDQRSQTSLLSSYTIDGCDVPEVEVVNVSARVYERERVTLTCRGRGKPAPRVHWDTARVQAAPYELKTTSSVEEQHDAEGKLIGTIQVTTTELVLHRVDGTANGPLRCYADNLVGRSKADVNLTIFTPPRITSMKMGKRFNHHIQYDVVAYPMFNWSWFINDRPLERDPEKYNYIHQKTDTASYRGFLEFLSPISSVAGFYTLVVENEFGTANETLEVTFPGIPHNNNNNPRHRPPVPSGKPRIQEREPYVDVDIQQIPIIVTLSVLVVLVSVVGALVALRWCQFRQENYAADGTRFCAWLWLSMRPGGRRCFDRKRVVGKERIPLNMTRMVENPNYPNYFQDTMKNGKTVVRHIAREKISFIQSLGEGAFGRVFLGTVDYLTPDEPTTLVAVKTLKNMSVDEARLDFDREAELLTNLQHANIVRFYGISTDGDPLMILFEYMEYGDLNNFLRDRGPDSTVLDPKSKQVPPLSRADLLKISTQVACGMEYLASQHFVHRDLATRNCLVGDMLVVKIGDFGMSRDVYSTDYYRVGRHTMLPIRWMPPESILYRKFTVESDVWSFGVVLWEIFALGKQPWYELSNHEVIQQVTSGKLLGKPDECPEEIYQIMLSCWKAQPQDRSPIKVLHEQLDHFCKAESEYMPIIE</sequence>
<dbReference type="VEuPathDB" id="VectorBase:ISCI022590"/>
<dbReference type="EMBL" id="ABJB010439176">
    <property type="status" value="NOT_ANNOTATED_CDS"/>
    <property type="molecule type" value="Genomic_DNA"/>
</dbReference>
<dbReference type="Gene3D" id="3.80.10.10">
    <property type="entry name" value="Ribonuclease Inhibitor"/>
    <property type="match status" value="1"/>
</dbReference>
<dbReference type="EMBL" id="ABJB010930184">
    <property type="status" value="NOT_ANNOTATED_CDS"/>
    <property type="molecule type" value="Genomic_DNA"/>
</dbReference>
<keyword evidence="4" id="KW-0433">Leucine-rich repeat</keyword>
<keyword evidence="19" id="KW-0325">Glycoprotein</keyword>
<comment type="similarity">
    <text evidence="25">Belongs to the protein kinase superfamily. Tyr protein kinase family. Insulin receptor subfamily.</text>
</comment>
<dbReference type="VEuPathDB" id="VectorBase:ISCP_025829"/>
<keyword evidence="16" id="KW-0829">Tyrosine-protein kinase</keyword>
<keyword evidence="11" id="KW-0221">Differentiation</keyword>
<evidence type="ECO:0000259" key="29">
    <source>
        <dbReference type="PROSITE" id="PS50835"/>
    </source>
</evidence>
<dbReference type="InterPro" id="IPR050122">
    <property type="entry name" value="RTK"/>
</dbReference>
<gene>
    <name evidence="30" type="ORF">IscW_ISCW022590</name>
</gene>
<evidence type="ECO:0000256" key="4">
    <source>
        <dbReference type="ARBA" id="ARBA00022614"/>
    </source>
</evidence>
<dbReference type="GO" id="GO:0005030">
    <property type="term" value="F:neurotrophin receptor activity"/>
    <property type="evidence" value="ECO:0000318"/>
    <property type="project" value="GO_Central"/>
</dbReference>
<evidence type="ECO:0000256" key="13">
    <source>
        <dbReference type="ARBA" id="ARBA00022902"/>
    </source>
</evidence>
<keyword evidence="12 22" id="KW-0067">ATP-binding</keyword>
<evidence type="ECO:0000313" key="32">
    <source>
        <dbReference type="Proteomes" id="UP000001555"/>
    </source>
</evidence>
<keyword evidence="7" id="KW-0732">Signal</keyword>
<dbReference type="PROSITE" id="PS00107">
    <property type="entry name" value="PROTEIN_KINASE_ATP"/>
    <property type="match status" value="1"/>
</dbReference>
<dbReference type="GO" id="GO:0046872">
    <property type="term" value="F:metal ion binding"/>
    <property type="evidence" value="ECO:0007669"/>
    <property type="project" value="UniProtKB-KW"/>
</dbReference>
<dbReference type="GO" id="GO:0010976">
    <property type="term" value="P:positive regulation of neuron projection development"/>
    <property type="evidence" value="ECO:0000318"/>
    <property type="project" value="GO_Central"/>
</dbReference>
<dbReference type="GO" id="GO:0030424">
    <property type="term" value="C:axon"/>
    <property type="evidence" value="ECO:0000318"/>
    <property type="project" value="GO_Central"/>
</dbReference>
<dbReference type="EMBL" id="ABJB010861215">
    <property type="status" value="NOT_ANNOTATED_CDS"/>
    <property type="molecule type" value="Genomic_DNA"/>
</dbReference>
<evidence type="ECO:0000259" key="28">
    <source>
        <dbReference type="PROSITE" id="PS50011"/>
    </source>
</evidence>
<keyword evidence="3 25" id="KW-0597">Phosphoprotein</keyword>
<dbReference type="InterPro" id="IPR001245">
    <property type="entry name" value="Ser-Thr/Tyr_kinase_cat_dom"/>
</dbReference>
<reference evidence="30 32" key="1">
    <citation type="submission" date="2008-03" db="EMBL/GenBank/DDBJ databases">
        <title>Annotation of Ixodes scapularis.</title>
        <authorList>
            <consortium name="Ixodes scapularis Genome Project Consortium"/>
            <person name="Caler E."/>
            <person name="Hannick L.I."/>
            <person name="Bidwell S."/>
            <person name="Joardar V."/>
            <person name="Thiagarajan M."/>
            <person name="Amedeo P."/>
            <person name="Galinsky K.J."/>
            <person name="Schobel S."/>
            <person name="Inman J."/>
            <person name="Hostetler J."/>
            <person name="Miller J."/>
            <person name="Hammond M."/>
            <person name="Megy K."/>
            <person name="Lawson D."/>
            <person name="Kodira C."/>
            <person name="Sutton G."/>
            <person name="Meyer J."/>
            <person name="Hill C.A."/>
            <person name="Birren B."/>
            <person name="Nene V."/>
            <person name="Collins F."/>
            <person name="Alarcon-Chaidez F."/>
            <person name="Wikel S."/>
            <person name="Strausberg R."/>
        </authorList>
    </citation>
    <scope>NUCLEOTIDE SEQUENCE [LARGE SCALE GENOMIC DNA]</scope>
    <source>
        <strain evidence="32">Wikel</strain>
        <strain evidence="30">Wikel colony</strain>
    </source>
</reference>
<dbReference type="EMBL" id="ABJB010707862">
    <property type="status" value="NOT_ANNOTATED_CDS"/>
    <property type="molecule type" value="Genomic_DNA"/>
</dbReference>
<keyword evidence="2" id="KW-0217">Developmental protein</keyword>
<dbReference type="InterPro" id="IPR017441">
    <property type="entry name" value="Protein_kinase_ATP_BS"/>
</dbReference>
<evidence type="ECO:0000256" key="2">
    <source>
        <dbReference type="ARBA" id="ARBA00022473"/>
    </source>
</evidence>
<protein>
    <recommendedName>
        <fullName evidence="25">Tyrosine-protein kinase receptor</fullName>
        <ecNumber evidence="25">2.7.10.1</ecNumber>
    </recommendedName>
</protein>
<feature type="transmembrane region" description="Helical" evidence="27">
    <location>
        <begin position="323"/>
        <end position="345"/>
    </location>
</feature>
<dbReference type="PaxDb" id="6945-B7QAX3"/>
<proteinExistence type="inferred from homology"/>
<keyword evidence="13" id="KW-0524">Neurogenesis</keyword>
<dbReference type="InterPro" id="IPR013783">
    <property type="entry name" value="Ig-like_fold"/>
</dbReference>
<dbReference type="GO" id="GO:0005524">
    <property type="term" value="F:ATP binding"/>
    <property type="evidence" value="ECO:0007669"/>
    <property type="project" value="UniProtKB-UniRule"/>
</dbReference>
<dbReference type="GO" id="GO:0051897">
    <property type="term" value="P:positive regulation of phosphatidylinositol 3-kinase/protein kinase B signal transduction"/>
    <property type="evidence" value="ECO:0000318"/>
    <property type="project" value="GO_Central"/>
</dbReference>
<dbReference type="AlphaFoldDB" id="B7QAX3"/>
<dbReference type="GO" id="GO:0005886">
    <property type="term" value="C:plasma membrane"/>
    <property type="evidence" value="ECO:0000318"/>
    <property type="project" value="GO_Central"/>
</dbReference>
<evidence type="ECO:0000256" key="6">
    <source>
        <dbReference type="ARBA" id="ARBA00022692"/>
    </source>
</evidence>
<keyword evidence="23" id="KW-0479">Metal-binding</keyword>
<dbReference type="InterPro" id="IPR000719">
    <property type="entry name" value="Prot_kinase_dom"/>
</dbReference>
<evidence type="ECO:0000256" key="26">
    <source>
        <dbReference type="SAM" id="MobiDB-lite"/>
    </source>
</evidence>
<dbReference type="Gene3D" id="3.30.200.20">
    <property type="entry name" value="Phosphorylase Kinase, domain 1"/>
    <property type="match status" value="1"/>
</dbReference>
<dbReference type="EMBL" id="ABJB010076513">
    <property type="status" value="NOT_ANNOTATED_CDS"/>
    <property type="molecule type" value="Genomic_DNA"/>
</dbReference>
<dbReference type="GO" id="GO:0004714">
    <property type="term" value="F:transmembrane receptor protein tyrosine kinase activity"/>
    <property type="evidence" value="ECO:0000318"/>
    <property type="project" value="GO_Central"/>
</dbReference>
<evidence type="ECO:0000256" key="23">
    <source>
        <dbReference type="PIRSR" id="PIRSR000615-3"/>
    </source>
</evidence>
<dbReference type="PRINTS" id="PR00109">
    <property type="entry name" value="TYRKINASE"/>
</dbReference>
<keyword evidence="17" id="KW-1015">Disulfide bond</keyword>
<dbReference type="InterPro" id="IPR002011">
    <property type="entry name" value="Tyr_kinase_rcpt_2_CS"/>
</dbReference>
<dbReference type="Pfam" id="PF07679">
    <property type="entry name" value="I-set"/>
    <property type="match status" value="1"/>
</dbReference>
<feature type="region of interest" description="Disordered" evidence="26">
    <location>
        <begin position="286"/>
        <end position="308"/>
    </location>
</feature>
<dbReference type="SUPFAM" id="SSF56112">
    <property type="entry name" value="Protein kinase-like (PK-like)"/>
    <property type="match status" value="1"/>
</dbReference>